<organism evidence="1">
    <name type="scientific">marine sediment metagenome</name>
    <dbReference type="NCBI Taxonomy" id="412755"/>
    <lineage>
        <taxon>unclassified sequences</taxon>
        <taxon>metagenomes</taxon>
        <taxon>ecological metagenomes</taxon>
    </lineage>
</organism>
<gene>
    <name evidence="1" type="ORF">LCGC14_2047450</name>
</gene>
<dbReference type="EMBL" id="LAZR01024130">
    <property type="protein sequence ID" value="KKL76184.1"/>
    <property type="molecule type" value="Genomic_DNA"/>
</dbReference>
<feature type="non-terminal residue" evidence="1">
    <location>
        <position position="195"/>
    </location>
</feature>
<dbReference type="AlphaFoldDB" id="A0A0F9EQ52"/>
<comment type="caution">
    <text evidence="1">The sequence shown here is derived from an EMBL/GenBank/DDBJ whole genome shotgun (WGS) entry which is preliminary data.</text>
</comment>
<name>A0A0F9EQ52_9ZZZZ</name>
<evidence type="ECO:0000313" key="1">
    <source>
        <dbReference type="EMBL" id="KKL76184.1"/>
    </source>
</evidence>
<sequence length="195" mass="21275">MRSLAMVFGVVFLAAPIAPAEMVTERWGSSDRCRHTGVVTFKDISGSAVMKFDLSKLAKGAKVHRARLVLPISAGPGPLARPVRIHAMMTPPSDSGWAVETKALALVAPRYRSFDATDVVRRWASGKLANHGLVVGDAPGWNRQRTYLEITYDGKLIDPPPPATGLKAFHRAGQVFLTWREVNCPFAGKDEAPWD</sequence>
<proteinExistence type="predicted"/>
<accession>A0A0F9EQ52</accession>
<protein>
    <submittedName>
        <fullName evidence="1">Uncharacterized protein</fullName>
    </submittedName>
</protein>
<reference evidence="1" key="1">
    <citation type="journal article" date="2015" name="Nature">
        <title>Complex archaea that bridge the gap between prokaryotes and eukaryotes.</title>
        <authorList>
            <person name="Spang A."/>
            <person name="Saw J.H."/>
            <person name="Jorgensen S.L."/>
            <person name="Zaremba-Niedzwiedzka K."/>
            <person name="Martijn J."/>
            <person name="Lind A.E."/>
            <person name="van Eijk R."/>
            <person name="Schleper C."/>
            <person name="Guy L."/>
            <person name="Ettema T.J."/>
        </authorList>
    </citation>
    <scope>NUCLEOTIDE SEQUENCE</scope>
</reference>